<comment type="similarity">
    <text evidence="6">Belongs to the protein kinase superfamily. STE Ser/Thr protein kinase family. MAP kinase kinase subfamily.</text>
</comment>
<evidence type="ECO:0000256" key="10">
    <source>
        <dbReference type="ARBA" id="ARBA00051693"/>
    </source>
</evidence>
<comment type="caution">
    <text evidence="14">The sequence shown here is derived from an EMBL/GenBank/DDBJ whole genome shotgun (WGS) entry which is preliminary data.</text>
</comment>
<evidence type="ECO:0000256" key="11">
    <source>
        <dbReference type="PROSITE-ProRule" id="PRU10141"/>
    </source>
</evidence>
<evidence type="ECO:0000256" key="1">
    <source>
        <dbReference type="ARBA" id="ARBA00022527"/>
    </source>
</evidence>
<keyword evidence="1 12" id="KW-0723">Serine/threonine-protein kinase</keyword>
<dbReference type="SMART" id="SM00220">
    <property type="entry name" value="S_TKc"/>
    <property type="match status" value="1"/>
</dbReference>
<evidence type="ECO:0000259" key="13">
    <source>
        <dbReference type="PROSITE" id="PS50011"/>
    </source>
</evidence>
<evidence type="ECO:0000256" key="5">
    <source>
        <dbReference type="ARBA" id="ARBA00022840"/>
    </source>
</evidence>
<keyword evidence="2" id="KW-0808">Transferase</keyword>
<protein>
    <recommendedName>
        <fullName evidence="7">mitogen-activated protein kinase kinase</fullName>
        <ecNumber evidence="7">2.7.12.2</ecNumber>
    </recommendedName>
</protein>
<dbReference type="Pfam" id="PF00069">
    <property type="entry name" value="Pkinase"/>
    <property type="match status" value="1"/>
</dbReference>
<evidence type="ECO:0000256" key="4">
    <source>
        <dbReference type="ARBA" id="ARBA00022777"/>
    </source>
</evidence>
<comment type="catalytic activity">
    <reaction evidence="8">
        <text>L-seryl-[protein] + ATP = O-phospho-L-seryl-[protein] + ADP + H(+)</text>
        <dbReference type="Rhea" id="RHEA:17989"/>
        <dbReference type="Rhea" id="RHEA-COMP:9863"/>
        <dbReference type="Rhea" id="RHEA-COMP:11604"/>
        <dbReference type="ChEBI" id="CHEBI:15378"/>
        <dbReference type="ChEBI" id="CHEBI:29999"/>
        <dbReference type="ChEBI" id="CHEBI:30616"/>
        <dbReference type="ChEBI" id="CHEBI:83421"/>
        <dbReference type="ChEBI" id="CHEBI:456216"/>
        <dbReference type="EC" id="2.7.12.2"/>
    </reaction>
</comment>
<comment type="catalytic activity">
    <reaction evidence="10">
        <text>L-tyrosyl-[protein] + ATP = O-phospho-L-tyrosyl-[protein] + ADP + H(+)</text>
        <dbReference type="Rhea" id="RHEA:10596"/>
        <dbReference type="Rhea" id="RHEA-COMP:10136"/>
        <dbReference type="Rhea" id="RHEA-COMP:20101"/>
        <dbReference type="ChEBI" id="CHEBI:15378"/>
        <dbReference type="ChEBI" id="CHEBI:30616"/>
        <dbReference type="ChEBI" id="CHEBI:46858"/>
        <dbReference type="ChEBI" id="CHEBI:61978"/>
        <dbReference type="ChEBI" id="CHEBI:456216"/>
        <dbReference type="EC" id="2.7.12.2"/>
    </reaction>
</comment>
<feature type="binding site" evidence="11">
    <location>
        <position position="110"/>
    </location>
    <ligand>
        <name>ATP</name>
        <dbReference type="ChEBI" id="CHEBI:30616"/>
    </ligand>
</feature>
<organism evidence="14 15">
    <name type="scientific">Eleusine coracana subsp. coracana</name>
    <dbReference type="NCBI Taxonomy" id="191504"/>
    <lineage>
        <taxon>Eukaryota</taxon>
        <taxon>Viridiplantae</taxon>
        <taxon>Streptophyta</taxon>
        <taxon>Embryophyta</taxon>
        <taxon>Tracheophyta</taxon>
        <taxon>Spermatophyta</taxon>
        <taxon>Magnoliopsida</taxon>
        <taxon>Liliopsida</taxon>
        <taxon>Poales</taxon>
        <taxon>Poaceae</taxon>
        <taxon>PACMAD clade</taxon>
        <taxon>Chloridoideae</taxon>
        <taxon>Cynodonteae</taxon>
        <taxon>Eleusininae</taxon>
        <taxon>Eleusine</taxon>
    </lineage>
</organism>
<evidence type="ECO:0000256" key="3">
    <source>
        <dbReference type="ARBA" id="ARBA00022741"/>
    </source>
</evidence>
<evidence type="ECO:0000313" key="15">
    <source>
        <dbReference type="Proteomes" id="UP001054889"/>
    </source>
</evidence>
<dbReference type="EC" id="2.7.12.2" evidence="7"/>
<dbReference type="Proteomes" id="UP001054889">
    <property type="component" value="Unassembled WGS sequence"/>
</dbReference>
<dbReference type="InterPro" id="IPR000719">
    <property type="entry name" value="Prot_kinase_dom"/>
</dbReference>
<accession>A0AAV5E053</accession>
<dbReference type="Gene3D" id="1.10.510.10">
    <property type="entry name" value="Transferase(Phosphotransferase) domain 1"/>
    <property type="match status" value="1"/>
</dbReference>
<evidence type="ECO:0000256" key="9">
    <source>
        <dbReference type="ARBA" id="ARBA00049299"/>
    </source>
</evidence>
<evidence type="ECO:0000256" key="12">
    <source>
        <dbReference type="RuleBase" id="RU000304"/>
    </source>
</evidence>
<comment type="catalytic activity">
    <reaction evidence="9">
        <text>L-threonyl-[protein] + ATP = O-phospho-L-threonyl-[protein] + ADP + H(+)</text>
        <dbReference type="Rhea" id="RHEA:46608"/>
        <dbReference type="Rhea" id="RHEA-COMP:11060"/>
        <dbReference type="Rhea" id="RHEA-COMP:11605"/>
        <dbReference type="ChEBI" id="CHEBI:15378"/>
        <dbReference type="ChEBI" id="CHEBI:30013"/>
        <dbReference type="ChEBI" id="CHEBI:30616"/>
        <dbReference type="ChEBI" id="CHEBI:61977"/>
        <dbReference type="ChEBI" id="CHEBI:456216"/>
        <dbReference type="EC" id="2.7.12.2"/>
    </reaction>
</comment>
<sequence>MAGLEDLKRRLQPLFVDSDANGEPADGPLADCEVLDSGTVNLRSKSSVEYDVSEIGFRRRRSGKDEAYSSVKSYRCSSDEMHIFGSIGSGSSSVVQRAIYIPTHRITALKKINVFEKDKREQILNELRTFSEACCYPGLVEFHGAFYLPDSGAICISLEYMDGGSLADIIRINKFIPEPVLARILEKVLLALRYLHEVRHVVHRDIKPENLLLNLKGDAKITDFGVTAGLFDSMSMCATFVGTVTYMSPERIMNSCYTYSADIWSLGLTVLECATGRFPYDVNGCLSDLMLQILDDPSPKPPKDVNSLEFCSFISACLQKDADARPTCAQVM</sequence>
<dbReference type="PROSITE" id="PS00108">
    <property type="entry name" value="PROTEIN_KINASE_ST"/>
    <property type="match status" value="1"/>
</dbReference>
<keyword evidence="3 11" id="KW-0547">Nucleotide-binding</keyword>
<dbReference type="PANTHER" id="PTHR48013:SF22">
    <property type="entry name" value="PROTEIN KINASE DOMAIN-CONTAINING PROTEIN"/>
    <property type="match status" value="1"/>
</dbReference>
<dbReference type="GO" id="GO:0051707">
    <property type="term" value="P:response to other organism"/>
    <property type="evidence" value="ECO:0007669"/>
    <property type="project" value="UniProtKB-ARBA"/>
</dbReference>
<dbReference type="EMBL" id="BQKI01000072">
    <property type="protein sequence ID" value="GJN16128.1"/>
    <property type="molecule type" value="Genomic_DNA"/>
</dbReference>
<dbReference type="InterPro" id="IPR017441">
    <property type="entry name" value="Protein_kinase_ATP_BS"/>
</dbReference>
<name>A0AAV5E053_ELECO</name>
<reference evidence="14" key="1">
    <citation type="journal article" date="2018" name="DNA Res.">
        <title>Multiple hybrid de novo genome assembly of finger millet, an orphan allotetraploid crop.</title>
        <authorList>
            <person name="Hatakeyama M."/>
            <person name="Aluri S."/>
            <person name="Balachadran M.T."/>
            <person name="Sivarajan S.R."/>
            <person name="Patrignani A."/>
            <person name="Gruter S."/>
            <person name="Poveda L."/>
            <person name="Shimizu-Inatsugi R."/>
            <person name="Baeten J."/>
            <person name="Francoijs K.J."/>
            <person name="Nataraja K.N."/>
            <person name="Reddy Y.A.N."/>
            <person name="Phadnis S."/>
            <person name="Ravikumar R.L."/>
            <person name="Schlapbach R."/>
            <person name="Sreeman S.M."/>
            <person name="Shimizu K.K."/>
        </authorList>
    </citation>
    <scope>NUCLEOTIDE SEQUENCE</scope>
</reference>
<dbReference type="PROSITE" id="PS50011">
    <property type="entry name" value="PROTEIN_KINASE_DOM"/>
    <property type="match status" value="1"/>
</dbReference>
<dbReference type="InterPro" id="IPR008271">
    <property type="entry name" value="Ser/Thr_kinase_AS"/>
</dbReference>
<evidence type="ECO:0000256" key="7">
    <source>
        <dbReference type="ARBA" id="ARBA00038999"/>
    </source>
</evidence>
<feature type="domain" description="Protein kinase" evidence="13">
    <location>
        <begin position="81"/>
        <end position="332"/>
    </location>
</feature>
<evidence type="ECO:0000256" key="2">
    <source>
        <dbReference type="ARBA" id="ARBA00022679"/>
    </source>
</evidence>
<dbReference type="GO" id="GO:0005524">
    <property type="term" value="F:ATP binding"/>
    <property type="evidence" value="ECO:0007669"/>
    <property type="project" value="UniProtKB-UniRule"/>
</dbReference>
<dbReference type="GO" id="GO:0004708">
    <property type="term" value="F:MAP kinase kinase activity"/>
    <property type="evidence" value="ECO:0007669"/>
    <property type="project" value="UniProtKB-EC"/>
</dbReference>
<dbReference type="FunFam" id="3.30.200.20:FF:000480">
    <property type="entry name" value="Mitogen-activated protein kinase kinase 3"/>
    <property type="match status" value="1"/>
</dbReference>
<dbReference type="AlphaFoldDB" id="A0AAV5E053"/>
<dbReference type="FunFam" id="1.10.510.10:FF:000432">
    <property type="entry name" value="mitogen-activated protein kinase kinase 3"/>
    <property type="match status" value="1"/>
</dbReference>
<dbReference type="GO" id="GO:0004674">
    <property type="term" value="F:protein serine/threonine kinase activity"/>
    <property type="evidence" value="ECO:0007669"/>
    <property type="project" value="UniProtKB-KW"/>
</dbReference>
<dbReference type="InterPro" id="IPR011009">
    <property type="entry name" value="Kinase-like_dom_sf"/>
</dbReference>
<dbReference type="SUPFAM" id="SSF56112">
    <property type="entry name" value="Protein kinase-like (PK-like)"/>
    <property type="match status" value="1"/>
</dbReference>
<keyword evidence="4" id="KW-0418">Kinase</keyword>
<evidence type="ECO:0000313" key="14">
    <source>
        <dbReference type="EMBL" id="GJN16128.1"/>
    </source>
</evidence>
<dbReference type="PROSITE" id="PS00107">
    <property type="entry name" value="PROTEIN_KINASE_ATP"/>
    <property type="match status" value="1"/>
</dbReference>
<dbReference type="PANTHER" id="PTHR48013">
    <property type="entry name" value="DUAL SPECIFICITY MITOGEN-ACTIVATED PROTEIN KINASE KINASE 5-RELATED"/>
    <property type="match status" value="1"/>
</dbReference>
<keyword evidence="15" id="KW-1185">Reference proteome</keyword>
<reference evidence="14" key="2">
    <citation type="submission" date="2021-12" db="EMBL/GenBank/DDBJ databases">
        <title>Resequencing data analysis of finger millet.</title>
        <authorList>
            <person name="Hatakeyama M."/>
            <person name="Aluri S."/>
            <person name="Balachadran M.T."/>
            <person name="Sivarajan S.R."/>
            <person name="Poveda L."/>
            <person name="Shimizu-Inatsugi R."/>
            <person name="Schlapbach R."/>
            <person name="Sreeman S.M."/>
            <person name="Shimizu K.K."/>
        </authorList>
    </citation>
    <scope>NUCLEOTIDE SEQUENCE</scope>
</reference>
<dbReference type="CDD" id="cd06623">
    <property type="entry name" value="PKc_MAPKK_plant_like"/>
    <property type="match status" value="1"/>
</dbReference>
<proteinExistence type="inferred from homology"/>
<dbReference type="Gene3D" id="3.30.200.20">
    <property type="entry name" value="Phosphorylase Kinase, domain 1"/>
    <property type="match status" value="1"/>
</dbReference>
<keyword evidence="5 11" id="KW-0067">ATP-binding</keyword>
<evidence type="ECO:0000256" key="6">
    <source>
        <dbReference type="ARBA" id="ARBA00038035"/>
    </source>
</evidence>
<gene>
    <name evidence="14" type="primary">gb03085</name>
    <name evidence="14" type="ORF">PR202_gb03085</name>
</gene>
<evidence type="ECO:0000256" key="8">
    <source>
        <dbReference type="ARBA" id="ARBA00049014"/>
    </source>
</evidence>